<dbReference type="InterPro" id="IPR036683">
    <property type="entry name" value="CO_DH_flav_C_dom_sf"/>
</dbReference>
<dbReference type="Gene3D" id="3.30.465.10">
    <property type="match status" value="1"/>
</dbReference>
<dbReference type="PANTHER" id="PTHR42659:SF2">
    <property type="entry name" value="XANTHINE DEHYDROGENASE SUBUNIT C-RELATED"/>
    <property type="match status" value="1"/>
</dbReference>
<feature type="domain" description="FAD-binding PCMH-type" evidence="4">
    <location>
        <begin position="1"/>
        <end position="169"/>
    </location>
</feature>
<dbReference type="InterPro" id="IPR005107">
    <property type="entry name" value="CO_DH_flav_C"/>
</dbReference>
<keyword evidence="3" id="KW-0560">Oxidoreductase</keyword>
<dbReference type="InterPro" id="IPR051312">
    <property type="entry name" value="Diverse_Substr_Oxidored"/>
</dbReference>
<dbReference type="Pfam" id="PF03450">
    <property type="entry name" value="CO_deh_flav_C"/>
    <property type="match status" value="1"/>
</dbReference>
<dbReference type="InterPro" id="IPR002346">
    <property type="entry name" value="Mopterin_DH_FAD-bd"/>
</dbReference>
<sequence length="253" mass="26962">VKAKDLSMALDEISTEDDSMYISGGATVVALLNANLVNPAKLVSLKNVNELRGIKKIPNGRVQIGSMTHHSQTAASTILCGSLSGVREAASKIANPVVRNMGTIGGSIAFADPGADYPPALVAADAEVEITSKKGDRLIKAEEFFVDWYETALNPGELIKNIYLPKVDKNACGVHEKFARVEGDYATASINLILKMERHVCSSIRVAVGACGPTPVRMPDAEKILVGEKLTEDNLFELGEQLAAACDPVDDVR</sequence>
<dbReference type="Gene3D" id="3.30.390.50">
    <property type="entry name" value="CO dehydrogenase flavoprotein, C-terminal domain"/>
    <property type="match status" value="1"/>
</dbReference>
<feature type="non-terminal residue" evidence="5">
    <location>
        <position position="253"/>
    </location>
</feature>
<evidence type="ECO:0000313" key="5">
    <source>
        <dbReference type="EMBL" id="SVB03109.1"/>
    </source>
</evidence>
<evidence type="ECO:0000259" key="4">
    <source>
        <dbReference type="PROSITE" id="PS51387"/>
    </source>
</evidence>
<dbReference type="InterPro" id="IPR016169">
    <property type="entry name" value="FAD-bd_PCMH_sub2"/>
</dbReference>
<dbReference type="EMBL" id="UINC01026161">
    <property type="protein sequence ID" value="SVB03109.1"/>
    <property type="molecule type" value="Genomic_DNA"/>
</dbReference>
<dbReference type="InterPro" id="IPR036318">
    <property type="entry name" value="FAD-bd_PCMH-like_sf"/>
</dbReference>
<dbReference type="SUPFAM" id="SSF55447">
    <property type="entry name" value="CO dehydrogenase flavoprotein C-terminal domain-like"/>
    <property type="match status" value="1"/>
</dbReference>
<evidence type="ECO:0000256" key="3">
    <source>
        <dbReference type="ARBA" id="ARBA00023002"/>
    </source>
</evidence>
<dbReference type="Pfam" id="PF00941">
    <property type="entry name" value="FAD_binding_5"/>
    <property type="match status" value="1"/>
</dbReference>
<proteinExistence type="predicted"/>
<evidence type="ECO:0000256" key="1">
    <source>
        <dbReference type="ARBA" id="ARBA00022630"/>
    </source>
</evidence>
<keyword evidence="1" id="KW-0285">Flavoprotein</keyword>
<name>A0A382ANX8_9ZZZZ</name>
<keyword evidence="2" id="KW-0274">FAD</keyword>
<dbReference type="SUPFAM" id="SSF56176">
    <property type="entry name" value="FAD-binding/transporter-associated domain-like"/>
    <property type="match status" value="1"/>
</dbReference>
<dbReference type="GO" id="GO:0016491">
    <property type="term" value="F:oxidoreductase activity"/>
    <property type="evidence" value="ECO:0007669"/>
    <property type="project" value="UniProtKB-KW"/>
</dbReference>
<accession>A0A382ANX8</accession>
<protein>
    <recommendedName>
        <fullName evidence="4">FAD-binding PCMH-type domain-containing protein</fullName>
    </recommendedName>
</protein>
<feature type="non-terminal residue" evidence="5">
    <location>
        <position position="1"/>
    </location>
</feature>
<organism evidence="5">
    <name type="scientific">marine metagenome</name>
    <dbReference type="NCBI Taxonomy" id="408172"/>
    <lineage>
        <taxon>unclassified sequences</taxon>
        <taxon>metagenomes</taxon>
        <taxon>ecological metagenomes</taxon>
    </lineage>
</organism>
<dbReference type="PANTHER" id="PTHR42659">
    <property type="entry name" value="XANTHINE DEHYDROGENASE SUBUNIT C-RELATED"/>
    <property type="match status" value="1"/>
</dbReference>
<reference evidence="5" key="1">
    <citation type="submission" date="2018-05" db="EMBL/GenBank/DDBJ databases">
        <authorList>
            <person name="Lanie J.A."/>
            <person name="Ng W.-L."/>
            <person name="Kazmierczak K.M."/>
            <person name="Andrzejewski T.M."/>
            <person name="Davidsen T.M."/>
            <person name="Wayne K.J."/>
            <person name="Tettelin H."/>
            <person name="Glass J.I."/>
            <person name="Rusch D."/>
            <person name="Podicherti R."/>
            <person name="Tsui H.-C.T."/>
            <person name="Winkler M.E."/>
        </authorList>
    </citation>
    <scope>NUCLEOTIDE SEQUENCE</scope>
</reference>
<evidence type="ECO:0000256" key="2">
    <source>
        <dbReference type="ARBA" id="ARBA00022827"/>
    </source>
</evidence>
<dbReference type="AlphaFoldDB" id="A0A382ANX8"/>
<dbReference type="PROSITE" id="PS51387">
    <property type="entry name" value="FAD_PCMH"/>
    <property type="match status" value="1"/>
</dbReference>
<dbReference type="GO" id="GO:0071949">
    <property type="term" value="F:FAD binding"/>
    <property type="evidence" value="ECO:0007669"/>
    <property type="project" value="InterPro"/>
</dbReference>
<gene>
    <name evidence="5" type="ORF">METZ01_LOCUS155963</name>
</gene>
<dbReference type="InterPro" id="IPR016166">
    <property type="entry name" value="FAD-bd_PCMH"/>
</dbReference>
<dbReference type="SMART" id="SM01092">
    <property type="entry name" value="CO_deh_flav_C"/>
    <property type="match status" value="1"/>
</dbReference>